<evidence type="ECO:0000259" key="1">
    <source>
        <dbReference type="Pfam" id="PF13569"/>
    </source>
</evidence>
<proteinExistence type="predicted"/>
<comment type="caution">
    <text evidence="3">The sequence shown here is derived from an EMBL/GenBank/DDBJ whole genome shotgun (WGS) entry which is preliminary data.</text>
</comment>
<evidence type="ECO:0008006" key="5">
    <source>
        <dbReference type="Google" id="ProtNLM"/>
    </source>
</evidence>
<evidence type="ECO:0000313" key="4">
    <source>
        <dbReference type="Proteomes" id="UP000629025"/>
    </source>
</evidence>
<dbReference type="Pfam" id="PF13569">
    <property type="entry name" value="DUF4132"/>
    <property type="match status" value="1"/>
</dbReference>
<dbReference type="EMBL" id="BMIJ01000002">
    <property type="protein sequence ID" value="GGB86703.1"/>
    <property type="molecule type" value="Genomic_DNA"/>
</dbReference>
<feature type="domain" description="DUF4132" evidence="1">
    <location>
        <begin position="452"/>
        <end position="632"/>
    </location>
</feature>
<dbReference type="Proteomes" id="UP000629025">
    <property type="component" value="Unassembled WGS sequence"/>
</dbReference>
<gene>
    <name evidence="3" type="ORF">GCM10011352_10720</name>
</gene>
<keyword evidence="4" id="KW-1185">Reference proteome</keyword>
<evidence type="ECO:0000259" key="2">
    <source>
        <dbReference type="Pfam" id="PF24879"/>
    </source>
</evidence>
<sequence>MGIFDFLKRDKSGAGSAKDRESASPGSEYQALIERYIAYEVADKRHLYDLKLGDSEAGKAILALDAEQSVAMLMHCAPEYFGAMGKTAKAYSHFFGPDACGITRVANIRERRACYDTVVRALLRRKLPLSLPQLHQLLDGVLTEKHPTTYNLPLSGVMTTVEHYVAGAELDDSLRARLEQLRQRIDRKHTDQALRKIAGRIQALTGVSTQVQLLHPGEAWSDAAIADCEAAADRRDALLNLISQCAQASGSKPSRKWLAGVTLLLDQFGRECFNRLLINWLALVDKPRTKPATRRDLWQPDRNLMMDESNADILKGLIWCASLAEDAELARALVKAALSCFRKVPGVGPRAVRVGNACIYTLAAMPGRSGLYQLAVLKVKIKYRSALNIINKALEEAAAREGISVDALEEMGVPAYGLDSVGYGEEPLGDYTAIISLPSLRQVELSWRNDDGKVQKSVPTRVKEDHAADLKELRGALKDIKAMLGVQRERLEQLFLKERVWPFEVWGERYRDHPLVGVLARNLIWRFSSEQAAVLGIYQDGQLLDSAGEPLTLPAGEVEVSLWHPITSDAVEVQAWRACIERLQVVQPFKQAHREVYLLTDAEINTGVYSNRFASHIIKQHQFNALAATRGWRYTLQGAWDGGDDIARLGLPRFNLWAEFWVQGIGEYGNDTTEAGVFLYVSTDQVRFYRIRTGADDLNEENIDRDTSVDLREVPALVLSEVFRDVDLFVGVCSVGNDPEWSDGGPDGRYHDYWHTFSFGELNASAETRKAILQNLIPKLKIGPQCTFVGRFLVVEGQRRTYKIHLGSGNILMEPNNQYLCIVPDSRKTSTTDKLFLPFEGDNMLSIILSKAVLLADDSKIKDTTINSQIDHYR</sequence>
<organism evidence="3 4">
    <name type="scientific">Marinobacterium zhoushanense</name>
    <dbReference type="NCBI Taxonomy" id="1679163"/>
    <lineage>
        <taxon>Bacteria</taxon>
        <taxon>Pseudomonadati</taxon>
        <taxon>Pseudomonadota</taxon>
        <taxon>Gammaproteobacteria</taxon>
        <taxon>Oceanospirillales</taxon>
        <taxon>Oceanospirillaceae</taxon>
        <taxon>Marinobacterium</taxon>
    </lineage>
</organism>
<accession>A0ABQ1K859</accession>
<feature type="domain" description="DUF7737" evidence="2">
    <location>
        <begin position="766"/>
        <end position="870"/>
    </location>
</feature>
<dbReference type="Pfam" id="PF24879">
    <property type="entry name" value="DUF7737"/>
    <property type="match status" value="1"/>
</dbReference>
<name>A0ABQ1K859_9GAMM</name>
<evidence type="ECO:0000313" key="3">
    <source>
        <dbReference type="EMBL" id="GGB86703.1"/>
    </source>
</evidence>
<reference evidence="4" key="1">
    <citation type="journal article" date="2019" name="Int. J. Syst. Evol. Microbiol.">
        <title>The Global Catalogue of Microorganisms (GCM) 10K type strain sequencing project: providing services to taxonomists for standard genome sequencing and annotation.</title>
        <authorList>
            <consortium name="The Broad Institute Genomics Platform"/>
            <consortium name="The Broad Institute Genome Sequencing Center for Infectious Disease"/>
            <person name="Wu L."/>
            <person name="Ma J."/>
        </authorList>
    </citation>
    <scope>NUCLEOTIDE SEQUENCE [LARGE SCALE GENOMIC DNA]</scope>
    <source>
        <strain evidence="4">CGMCC 1.15341</strain>
    </source>
</reference>
<dbReference type="RefSeq" id="WP_188746092.1">
    <property type="nucleotide sequence ID" value="NZ_BMIJ01000002.1"/>
</dbReference>
<dbReference type="InterPro" id="IPR056639">
    <property type="entry name" value="DUF7737"/>
</dbReference>
<dbReference type="InterPro" id="IPR025406">
    <property type="entry name" value="DUF4132"/>
</dbReference>
<protein>
    <recommendedName>
        <fullName evidence="5">DUF4132 domain-containing protein</fullName>
    </recommendedName>
</protein>